<evidence type="ECO:0000256" key="2">
    <source>
        <dbReference type="ARBA" id="ARBA00001947"/>
    </source>
</evidence>
<dbReference type="PANTHER" id="PTHR11935">
    <property type="entry name" value="BETA LACTAMASE DOMAIN"/>
    <property type="match status" value="1"/>
</dbReference>
<comment type="similarity">
    <text evidence="4">Belongs to the metallo-beta-lactamase superfamily. Glyoxalase II family.</text>
</comment>
<protein>
    <recommendedName>
        <fullName evidence="5">hydroxyacylglutathione hydrolase</fullName>
        <ecNumber evidence="5">3.1.2.6</ecNumber>
    </recommendedName>
    <alternativeName>
        <fullName evidence="9">Glyoxalase II</fullName>
    </alternativeName>
</protein>
<proteinExistence type="inferred from homology"/>
<dbReference type="EMBL" id="JAVRRJ010000004">
    <property type="protein sequence ID" value="KAK5085714.1"/>
    <property type="molecule type" value="Genomic_DNA"/>
</dbReference>
<evidence type="ECO:0000256" key="6">
    <source>
        <dbReference type="ARBA" id="ARBA00022723"/>
    </source>
</evidence>
<dbReference type="InterPro" id="IPR032282">
    <property type="entry name" value="HAGH_C"/>
</dbReference>
<sequence>MHIQSIPMWVGSSNNYAYIVTDEDTKEGIIIDPANPEEAGPPLSEAIKSGALRLKSIVNTHHHWDHSGGNSKILSKLPEKVPIVGGKDCQAVTETPADRSKFSIGINIEVTALYTPCHTQDSICWFMEDKSKNERAVFTGDTLFIGGCGRFFEGTANEMHVALNKTLASLPDDTKVFPGHEYTKANVKFLAKVAPDDPAIQKLQKLAEDNKETQGLSTIGDEKKHNLFMRVDSDEMRKATGKTDPNEVMDELRTMKNNS</sequence>
<comment type="pathway">
    <text evidence="3">Secondary metabolite metabolism; methylglyoxal degradation; (R)-lactate from methylglyoxal: step 2/2.</text>
</comment>
<name>A0AAN7T024_9EURO</name>
<dbReference type="AlphaFoldDB" id="A0AAN7T024"/>
<evidence type="ECO:0000256" key="1">
    <source>
        <dbReference type="ARBA" id="ARBA00001623"/>
    </source>
</evidence>
<dbReference type="InterPro" id="IPR035680">
    <property type="entry name" value="Clx_II_MBL"/>
</dbReference>
<evidence type="ECO:0000313" key="12">
    <source>
        <dbReference type="Proteomes" id="UP001309876"/>
    </source>
</evidence>
<dbReference type="Pfam" id="PF16123">
    <property type="entry name" value="HAGH_C"/>
    <property type="match status" value="1"/>
</dbReference>
<keyword evidence="12" id="KW-1185">Reference proteome</keyword>
<comment type="cofactor">
    <cofactor evidence="2">
        <name>Zn(2+)</name>
        <dbReference type="ChEBI" id="CHEBI:29105"/>
    </cofactor>
</comment>
<gene>
    <name evidence="11" type="primary">GLO2</name>
    <name evidence="11" type="ORF">LTR05_005002</name>
</gene>
<dbReference type="SMART" id="SM00849">
    <property type="entry name" value="Lactamase_B"/>
    <property type="match status" value="1"/>
</dbReference>
<evidence type="ECO:0000256" key="9">
    <source>
        <dbReference type="ARBA" id="ARBA00031044"/>
    </source>
</evidence>
<dbReference type="GO" id="GO:0046872">
    <property type="term" value="F:metal ion binding"/>
    <property type="evidence" value="ECO:0007669"/>
    <property type="project" value="UniProtKB-KW"/>
</dbReference>
<evidence type="ECO:0000256" key="4">
    <source>
        <dbReference type="ARBA" id="ARBA00006759"/>
    </source>
</evidence>
<dbReference type="SUPFAM" id="SSF56281">
    <property type="entry name" value="Metallo-hydrolase/oxidoreductase"/>
    <property type="match status" value="1"/>
</dbReference>
<dbReference type="EC" id="3.1.2.6" evidence="5"/>
<accession>A0AAN7T024</accession>
<dbReference type="InterPro" id="IPR001279">
    <property type="entry name" value="Metallo-B-lactamas"/>
</dbReference>
<feature type="domain" description="Metallo-beta-lactamase" evidence="10">
    <location>
        <begin position="14"/>
        <end position="180"/>
    </location>
</feature>
<evidence type="ECO:0000256" key="3">
    <source>
        <dbReference type="ARBA" id="ARBA00004963"/>
    </source>
</evidence>
<keyword evidence="7 11" id="KW-0378">Hydrolase</keyword>
<keyword evidence="8" id="KW-0862">Zinc</keyword>
<evidence type="ECO:0000256" key="7">
    <source>
        <dbReference type="ARBA" id="ARBA00022801"/>
    </source>
</evidence>
<dbReference type="PANTHER" id="PTHR11935:SF94">
    <property type="entry name" value="TENZING NORGAY, ISOFORM C"/>
    <property type="match status" value="1"/>
</dbReference>
<dbReference type="Gene3D" id="3.60.15.10">
    <property type="entry name" value="Ribonuclease Z/Hydroxyacylglutathione hydrolase-like"/>
    <property type="match status" value="1"/>
</dbReference>
<reference evidence="11 12" key="1">
    <citation type="submission" date="2023-08" db="EMBL/GenBank/DDBJ databases">
        <title>Black Yeasts Isolated from many extreme environments.</title>
        <authorList>
            <person name="Coleine C."/>
            <person name="Stajich J.E."/>
            <person name="Selbmann L."/>
        </authorList>
    </citation>
    <scope>NUCLEOTIDE SEQUENCE [LARGE SCALE GENOMIC DNA]</scope>
    <source>
        <strain evidence="11 12">CCFEE 5910</strain>
    </source>
</reference>
<dbReference type="CDD" id="cd07723">
    <property type="entry name" value="hydroxyacylglutathione_hydrolase_MBL-fold"/>
    <property type="match status" value="1"/>
</dbReference>
<keyword evidence="6" id="KW-0479">Metal-binding</keyword>
<evidence type="ECO:0000256" key="8">
    <source>
        <dbReference type="ARBA" id="ARBA00022833"/>
    </source>
</evidence>
<dbReference type="Proteomes" id="UP001309876">
    <property type="component" value="Unassembled WGS sequence"/>
</dbReference>
<evidence type="ECO:0000259" key="10">
    <source>
        <dbReference type="SMART" id="SM00849"/>
    </source>
</evidence>
<evidence type="ECO:0000256" key="5">
    <source>
        <dbReference type="ARBA" id="ARBA00011917"/>
    </source>
</evidence>
<comment type="catalytic activity">
    <reaction evidence="1">
        <text>an S-(2-hydroxyacyl)glutathione + H2O = a 2-hydroxy carboxylate + glutathione + H(+)</text>
        <dbReference type="Rhea" id="RHEA:21864"/>
        <dbReference type="ChEBI" id="CHEBI:15377"/>
        <dbReference type="ChEBI" id="CHEBI:15378"/>
        <dbReference type="ChEBI" id="CHEBI:57925"/>
        <dbReference type="ChEBI" id="CHEBI:58896"/>
        <dbReference type="ChEBI" id="CHEBI:71261"/>
        <dbReference type="EC" id="3.1.2.6"/>
    </reaction>
</comment>
<dbReference type="InterPro" id="IPR036866">
    <property type="entry name" value="RibonucZ/Hydroxyglut_hydro"/>
</dbReference>
<dbReference type="GO" id="GO:0004416">
    <property type="term" value="F:hydroxyacylglutathione hydrolase activity"/>
    <property type="evidence" value="ECO:0007669"/>
    <property type="project" value="UniProtKB-EC"/>
</dbReference>
<evidence type="ECO:0000313" key="11">
    <source>
        <dbReference type="EMBL" id="KAK5085714.1"/>
    </source>
</evidence>
<dbReference type="Pfam" id="PF00753">
    <property type="entry name" value="Lactamase_B"/>
    <property type="match status" value="1"/>
</dbReference>
<organism evidence="11 12">
    <name type="scientific">Lithohypha guttulata</name>
    <dbReference type="NCBI Taxonomy" id="1690604"/>
    <lineage>
        <taxon>Eukaryota</taxon>
        <taxon>Fungi</taxon>
        <taxon>Dikarya</taxon>
        <taxon>Ascomycota</taxon>
        <taxon>Pezizomycotina</taxon>
        <taxon>Eurotiomycetes</taxon>
        <taxon>Chaetothyriomycetidae</taxon>
        <taxon>Chaetothyriales</taxon>
        <taxon>Trichomeriaceae</taxon>
        <taxon>Lithohypha</taxon>
    </lineage>
</organism>
<comment type="caution">
    <text evidence="11">The sequence shown here is derived from an EMBL/GenBank/DDBJ whole genome shotgun (WGS) entry which is preliminary data.</text>
</comment>